<dbReference type="PANTHER" id="PTHR43595:SF2">
    <property type="entry name" value="SMALL RIBOSOMAL SUBUNIT PROTEIN MS42"/>
    <property type="match status" value="1"/>
</dbReference>
<gene>
    <name evidence="9" type="ORF">DW099_14030</name>
</gene>
<dbReference type="STRING" id="1776384.GCA_900086585_01800"/>
<dbReference type="InterPro" id="IPR019833">
    <property type="entry name" value="Mn/Fe_SOD_BS"/>
</dbReference>
<keyword evidence="3 5" id="KW-0479">Metal-binding</keyword>
<sequence>MNQNYPFVNPPLPYDYDALEPYIDTGTMILHHDAHLQTYVDNLNKLLRDYPQFQMMTLTGLIQNLDSLPYEIAEGVKNNAGGVYNHIMYFNQLTPAENYKEMDGKLLEMTQQRFGSADALRAELKKAALSVFGSGNAWLVTDRNGTLQVVTTKNQDNPFASGLRPILIIDVWEHAYYLKHYNKRAEYIDDFFQVIDWEKVGERLS</sequence>
<accession>A0A415DYN8</accession>
<dbReference type="Proteomes" id="UP000284841">
    <property type="component" value="Unassembled WGS sequence"/>
</dbReference>
<organism evidence="9 10">
    <name type="scientific">Emergencia timonensis</name>
    <dbReference type="NCBI Taxonomy" id="1776384"/>
    <lineage>
        <taxon>Bacteria</taxon>
        <taxon>Bacillati</taxon>
        <taxon>Bacillota</taxon>
        <taxon>Clostridia</taxon>
        <taxon>Peptostreptococcales</taxon>
        <taxon>Anaerovoracaceae</taxon>
        <taxon>Emergencia</taxon>
    </lineage>
</organism>
<dbReference type="Pfam" id="PF02777">
    <property type="entry name" value="Sod_Fe_C"/>
    <property type="match status" value="1"/>
</dbReference>
<dbReference type="OrthoDB" id="9803125at2"/>
<dbReference type="EC" id="1.15.1.1" evidence="2 6"/>
<dbReference type="InterPro" id="IPR036314">
    <property type="entry name" value="SOD_C_sf"/>
</dbReference>
<evidence type="ECO:0000313" key="10">
    <source>
        <dbReference type="Proteomes" id="UP000284841"/>
    </source>
</evidence>
<evidence type="ECO:0000256" key="2">
    <source>
        <dbReference type="ARBA" id="ARBA00012682"/>
    </source>
</evidence>
<dbReference type="InterPro" id="IPR036324">
    <property type="entry name" value="Mn/Fe_SOD_N_sf"/>
</dbReference>
<dbReference type="SUPFAM" id="SSF54719">
    <property type="entry name" value="Fe,Mn superoxide dismutase (SOD), C-terminal domain"/>
    <property type="match status" value="1"/>
</dbReference>
<evidence type="ECO:0000259" key="7">
    <source>
        <dbReference type="Pfam" id="PF00081"/>
    </source>
</evidence>
<keyword evidence="4 6" id="KW-0560">Oxidoreductase</keyword>
<feature type="domain" description="Manganese/iron superoxide dismutase C-terminal" evidence="8">
    <location>
        <begin position="103"/>
        <end position="203"/>
    </location>
</feature>
<dbReference type="RefSeq" id="WP_067536858.1">
    <property type="nucleotide sequence ID" value="NZ_AP025567.1"/>
</dbReference>
<name>A0A415DYN8_9FIRM</name>
<feature type="domain" description="Manganese/iron superoxide dismutase N-terminal" evidence="7">
    <location>
        <begin position="10"/>
        <end position="93"/>
    </location>
</feature>
<feature type="binding site" evidence="5">
    <location>
        <position position="31"/>
    </location>
    <ligand>
        <name>Mn(2+)</name>
        <dbReference type="ChEBI" id="CHEBI:29035"/>
    </ligand>
</feature>
<evidence type="ECO:0000256" key="4">
    <source>
        <dbReference type="ARBA" id="ARBA00023002"/>
    </source>
</evidence>
<dbReference type="Pfam" id="PF00081">
    <property type="entry name" value="Sod_Fe_N"/>
    <property type="match status" value="1"/>
</dbReference>
<dbReference type="PANTHER" id="PTHR43595">
    <property type="entry name" value="37S RIBOSOMAL PROTEIN S26, MITOCHONDRIAL"/>
    <property type="match status" value="1"/>
</dbReference>
<reference evidence="9 10" key="1">
    <citation type="submission" date="2018-08" db="EMBL/GenBank/DDBJ databases">
        <title>A genome reference for cultivated species of the human gut microbiota.</title>
        <authorList>
            <person name="Zou Y."/>
            <person name="Xue W."/>
            <person name="Luo G."/>
        </authorList>
    </citation>
    <scope>NUCLEOTIDE SEQUENCE [LARGE SCALE GENOMIC DNA]</scope>
    <source>
        <strain evidence="9 10">AM07-24</strain>
    </source>
</reference>
<keyword evidence="10" id="KW-1185">Reference proteome</keyword>
<proteinExistence type="inferred from homology"/>
<feature type="binding site" evidence="5">
    <location>
        <position position="170"/>
    </location>
    <ligand>
        <name>Mn(2+)</name>
        <dbReference type="ChEBI" id="CHEBI:29035"/>
    </ligand>
</feature>
<dbReference type="PIRSF" id="PIRSF000349">
    <property type="entry name" value="SODismutase"/>
    <property type="match status" value="1"/>
</dbReference>
<dbReference type="GeneID" id="83004173"/>
<dbReference type="PRINTS" id="PR01703">
    <property type="entry name" value="MNSODISMTASE"/>
</dbReference>
<dbReference type="EMBL" id="QRMS01000004">
    <property type="protein sequence ID" value="RHJ85957.1"/>
    <property type="molecule type" value="Genomic_DNA"/>
</dbReference>
<evidence type="ECO:0000256" key="6">
    <source>
        <dbReference type="RuleBase" id="RU000414"/>
    </source>
</evidence>
<evidence type="ECO:0000313" key="9">
    <source>
        <dbReference type="EMBL" id="RHJ85957.1"/>
    </source>
</evidence>
<comment type="similarity">
    <text evidence="1 6">Belongs to the iron/manganese superoxide dismutase family.</text>
</comment>
<dbReference type="InterPro" id="IPR019832">
    <property type="entry name" value="Mn/Fe_SOD_C"/>
</dbReference>
<dbReference type="GO" id="GO:0004784">
    <property type="term" value="F:superoxide dismutase activity"/>
    <property type="evidence" value="ECO:0007669"/>
    <property type="project" value="UniProtKB-EC"/>
</dbReference>
<dbReference type="SUPFAM" id="SSF46609">
    <property type="entry name" value="Fe,Mn superoxide dismutase (SOD), N-terminal domain"/>
    <property type="match status" value="1"/>
</dbReference>
<comment type="function">
    <text evidence="6">Destroys radicals which are normally produced within the cells and which are toxic to biological systems.</text>
</comment>
<feature type="binding site" evidence="5">
    <location>
        <position position="174"/>
    </location>
    <ligand>
        <name>Mn(2+)</name>
        <dbReference type="ChEBI" id="CHEBI:29035"/>
    </ligand>
</feature>
<dbReference type="InterPro" id="IPR019831">
    <property type="entry name" value="Mn/Fe_SOD_N"/>
</dbReference>
<protein>
    <recommendedName>
        <fullName evidence="2 6">Superoxide dismutase</fullName>
        <ecNumber evidence="2 6">1.15.1.1</ecNumber>
    </recommendedName>
</protein>
<feature type="binding site" evidence="5">
    <location>
        <position position="86"/>
    </location>
    <ligand>
        <name>Mn(2+)</name>
        <dbReference type="ChEBI" id="CHEBI:29035"/>
    </ligand>
</feature>
<dbReference type="GO" id="GO:0005737">
    <property type="term" value="C:cytoplasm"/>
    <property type="evidence" value="ECO:0007669"/>
    <property type="project" value="TreeGrafter"/>
</dbReference>
<dbReference type="InterPro" id="IPR001189">
    <property type="entry name" value="Mn/Fe_SOD"/>
</dbReference>
<dbReference type="PROSITE" id="PS00088">
    <property type="entry name" value="SOD_MN"/>
    <property type="match status" value="1"/>
</dbReference>
<evidence type="ECO:0000256" key="3">
    <source>
        <dbReference type="ARBA" id="ARBA00022723"/>
    </source>
</evidence>
<dbReference type="GO" id="GO:0046872">
    <property type="term" value="F:metal ion binding"/>
    <property type="evidence" value="ECO:0007669"/>
    <property type="project" value="UniProtKB-KW"/>
</dbReference>
<evidence type="ECO:0000259" key="8">
    <source>
        <dbReference type="Pfam" id="PF02777"/>
    </source>
</evidence>
<evidence type="ECO:0000256" key="1">
    <source>
        <dbReference type="ARBA" id="ARBA00008714"/>
    </source>
</evidence>
<comment type="catalytic activity">
    <reaction evidence="6">
        <text>2 superoxide + 2 H(+) = H2O2 + O2</text>
        <dbReference type="Rhea" id="RHEA:20696"/>
        <dbReference type="ChEBI" id="CHEBI:15378"/>
        <dbReference type="ChEBI" id="CHEBI:15379"/>
        <dbReference type="ChEBI" id="CHEBI:16240"/>
        <dbReference type="ChEBI" id="CHEBI:18421"/>
        <dbReference type="EC" id="1.15.1.1"/>
    </reaction>
</comment>
<dbReference type="Gene3D" id="3.55.40.20">
    <property type="entry name" value="Iron/manganese superoxide dismutase, C-terminal domain"/>
    <property type="match status" value="1"/>
</dbReference>
<evidence type="ECO:0000256" key="5">
    <source>
        <dbReference type="PIRSR" id="PIRSR000349-1"/>
    </source>
</evidence>
<dbReference type="Gene3D" id="1.10.287.990">
    <property type="entry name" value="Fe,Mn superoxide dismutase (SOD) domain"/>
    <property type="match status" value="1"/>
</dbReference>
<comment type="caution">
    <text evidence="9">The sequence shown here is derived from an EMBL/GenBank/DDBJ whole genome shotgun (WGS) entry which is preliminary data.</text>
</comment>
<dbReference type="AlphaFoldDB" id="A0A415DYN8"/>